<evidence type="ECO:0000313" key="3">
    <source>
        <dbReference type="Proteomes" id="UP000190341"/>
    </source>
</evidence>
<dbReference type="PANTHER" id="PTHR43190">
    <property type="entry name" value="N-ACETYL-D-GLUCOSAMINE KINASE"/>
    <property type="match status" value="1"/>
</dbReference>
<dbReference type="InterPro" id="IPR002731">
    <property type="entry name" value="ATPase_BadF"/>
</dbReference>
<keyword evidence="3" id="KW-1185">Reference proteome</keyword>
<dbReference type="RefSeq" id="WP_079723764.1">
    <property type="nucleotide sequence ID" value="NZ_BMCL01000002.1"/>
</dbReference>
<gene>
    <name evidence="2" type="ORF">SAMN06296058_1466</name>
</gene>
<organism evidence="2 3">
    <name type="scientific">Pseudoxanthomonas indica</name>
    <dbReference type="NCBI Taxonomy" id="428993"/>
    <lineage>
        <taxon>Bacteria</taxon>
        <taxon>Pseudomonadati</taxon>
        <taxon>Pseudomonadota</taxon>
        <taxon>Gammaproteobacteria</taxon>
        <taxon>Lysobacterales</taxon>
        <taxon>Lysobacteraceae</taxon>
        <taxon>Pseudoxanthomonas</taxon>
    </lineage>
</organism>
<protein>
    <submittedName>
        <fullName evidence="2">BadF-type ATPase</fullName>
    </submittedName>
</protein>
<dbReference type="STRING" id="428993.SAMN06296058_1466"/>
<sequence length="320" mass="33548">MTRAYYLGVDGGGTKTRFALIDGAGDLLAQSQFGTTYHPEIGLDGVRDVLTRGIDAVLQETGISADALGFAFFGLPAHGEDSRATAALDLIPASVLGHDRYTCDNDTVCGWAGSLACQDGINVVAGTGSIGYGQRQGVGARAGGWGEAFSDEGSAHWIAMQGLNVYSRMSDGRLPQGALHGIFNAALKIEHDLDICALIYGPQAYTRGDVAQLSPLVAQAAREGDVAARDIFVRAGQELAAIIDALRVNLKFQAGETVPVSYSGGAFSAGDLLLGPFHEALRAAYPHFDVRQPLYDPHYGAALYASKLAARRGTDAQSVA</sequence>
<dbReference type="InterPro" id="IPR052519">
    <property type="entry name" value="Euk-type_GlcNAc_Kinase"/>
</dbReference>
<name>A0A1T5K8B5_9GAMM</name>
<feature type="domain" description="ATPase BadF/BadG/BcrA/BcrD type" evidence="1">
    <location>
        <begin position="7"/>
        <end position="305"/>
    </location>
</feature>
<proteinExistence type="predicted"/>
<dbReference type="AlphaFoldDB" id="A0A1T5K8B5"/>
<dbReference type="CDD" id="cd24007">
    <property type="entry name" value="ASKHA_NBD_eukNAGK-like"/>
    <property type="match status" value="1"/>
</dbReference>
<dbReference type="PANTHER" id="PTHR43190:SF3">
    <property type="entry name" value="N-ACETYL-D-GLUCOSAMINE KINASE"/>
    <property type="match status" value="1"/>
</dbReference>
<reference evidence="2 3" key="1">
    <citation type="submission" date="2017-02" db="EMBL/GenBank/DDBJ databases">
        <authorList>
            <person name="Peterson S.W."/>
        </authorList>
    </citation>
    <scope>NUCLEOTIDE SEQUENCE [LARGE SCALE GENOMIC DNA]</scope>
    <source>
        <strain evidence="2 3">P15</strain>
    </source>
</reference>
<dbReference type="Pfam" id="PF01869">
    <property type="entry name" value="BcrAD_BadFG"/>
    <property type="match status" value="1"/>
</dbReference>
<dbReference type="InterPro" id="IPR043129">
    <property type="entry name" value="ATPase_NBD"/>
</dbReference>
<dbReference type="Proteomes" id="UP000190341">
    <property type="component" value="Unassembled WGS sequence"/>
</dbReference>
<evidence type="ECO:0000313" key="2">
    <source>
        <dbReference type="EMBL" id="SKC59933.1"/>
    </source>
</evidence>
<dbReference type="SUPFAM" id="SSF53067">
    <property type="entry name" value="Actin-like ATPase domain"/>
    <property type="match status" value="2"/>
</dbReference>
<accession>A0A1T5K8B5</accession>
<dbReference type="Gene3D" id="3.30.420.40">
    <property type="match status" value="2"/>
</dbReference>
<evidence type="ECO:0000259" key="1">
    <source>
        <dbReference type="Pfam" id="PF01869"/>
    </source>
</evidence>
<dbReference type="EMBL" id="FUZV01000001">
    <property type="protein sequence ID" value="SKC59933.1"/>
    <property type="molecule type" value="Genomic_DNA"/>
</dbReference>
<dbReference type="OrthoDB" id="9816014at2"/>